<dbReference type="PANTHER" id="PTHR34265:SF1">
    <property type="entry name" value="TYPE III PANTOTHENATE KINASE"/>
    <property type="match status" value="1"/>
</dbReference>
<evidence type="ECO:0000313" key="19">
    <source>
        <dbReference type="EMBL" id="NCU62986.1"/>
    </source>
</evidence>
<dbReference type="InterPro" id="IPR004619">
    <property type="entry name" value="Type_III_PanK"/>
</dbReference>
<gene>
    <name evidence="16" type="primary">coaX</name>
    <name evidence="17" type="ORF">EBV32_02025</name>
    <name evidence="19" type="ORF">EBV78_02700</name>
    <name evidence="18" type="ORF">EBX74_04000</name>
</gene>
<evidence type="ECO:0000256" key="15">
    <source>
        <dbReference type="ARBA" id="ARBA00040883"/>
    </source>
</evidence>
<dbReference type="SUPFAM" id="SSF53067">
    <property type="entry name" value="Actin-like ATPase domain"/>
    <property type="match status" value="2"/>
</dbReference>
<comment type="cofactor">
    <cofactor evidence="2">
        <name>K(+)</name>
        <dbReference type="ChEBI" id="CHEBI:29103"/>
    </cofactor>
</comment>
<protein>
    <recommendedName>
        <fullName evidence="15 16">Type III pantothenate kinase</fullName>
        <ecNumber evidence="6 16">2.7.1.33</ecNumber>
    </recommendedName>
    <alternativeName>
        <fullName evidence="16">PanK-III</fullName>
    </alternativeName>
    <alternativeName>
        <fullName evidence="16">Pantothenic acid kinase</fullName>
    </alternativeName>
</protein>
<evidence type="ECO:0000313" key="18">
    <source>
        <dbReference type="EMBL" id="NCU53438.1"/>
    </source>
</evidence>
<dbReference type="Proteomes" id="UP000747791">
    <property type="component" value="Unassembled WGS sequence"/>
</dbReference>
<dbReference type="AlphaFoldDB" id="A0A845S9S9"/>
<keyword evidence="7 16" id="KW-0963">Cytoplasm</keyword>
<dbReference type="CDD" id="cd24015">
    <property type="entry name" value="ASKHA_NBD_PanK-III"/>
    <property type="match status" value="1"/>
</dbReference>
<keyword evidence="8 16" id="KW-0808">Transferase</keyword>
<evidence type="ECO:0000256" key="4">
    <source>
        <dbReference type="ARBA" id="ARBA00005225"/>
    </source>
</evidence>
<dbReference type="Proteomes" id="UP000713222">
    <property type="component" value="Unassembled WGS sequence"/>
</dbReference>
<evidence type="ECO:0000256" key="12">
    <source>
        <dbReference type="ARBA" id="ARBA00022958"/>
    </source>
</evidence>
<comment type="catalytic activity">
    <reaction evidence="1 16">
        <text>(R)-pantothenate + ATP = (R)-4'-phosphopantothenate + ADP + H(+)</text>
        <dbReference type="Rhea" id="RHEA:16373"/>
        <dbReference type="ChEBI" id="CHEBI:10986"/>
        <dbReference type="ChEBI" id="CHEBI:15378"/>
        <dbReference type="ChEBI" id="CHEBI:29032"/>
        <dbReference type="ChEBI" id="CHEBI:30616"/>
        <dbReference type="ChEBI" id="CHEBI:456216"/>
        <dbReference type="EC" id="2.7.1.33"/>
    </reaction>
</comment>
<dbReference type="InterPro" id="IPR043129">
    <property type="entry name" value="ATPase_NBD"/>
</dbReference>
<dbReference type="NCBIfam" id="TIGR00671">
    <property type="entry name" value="baf"/>
    <property type="match status" value="1"/>
</dbReference>
<dbReference type="PANTHER" id="PTHR34265">
    <property type="entry name" value="TYPE III PANTOTHENATE KINASE"/>
    <property type="match status" value="1"/>
</dbReference>
<comment type="similarity">
    <text evidence="14 16">Belongs to the type III pantothenate kinase family.</text>
</comment>
<comment type="subunit">
    <text evidence="5 16">Homodimer.</text>
</comment>
<keyword evidence="10 16" id="KW-0418">Kinase</keyword>
<comment type="caution">
    <text evidence="16">Lacks conserved residue(s) required for the propagation of feature annotation.</text>
</comment>
<dbReference type="GO" id="GO:0046872">
    <property type="term" value="F:metal ion binding"/>
    <property type="evidence" value="ECO:0007669"/>
    <property type="project" value="UniProtKB-KW"/>
</dbReference>
<evidence type="ECO:0000256" key="6">
    <source>
        <dbReference type="ARBA" id="ARBA00012102"/>
    </source>
</evidence>
<name>A0A845S9S9_9PROT</name>
<dbReference type="Proteomes" id="UP000572953">
    <property type="component" value="Unassembled WGS sequence"/>
</dbReference>
<keyword evidence="11 16" id="KW-0067">ATP-binding</keyword>
<organism evidence="19 20">
    <name type="scientific">Candidatus Fonsibacter lacus</name>
    <dbReference type="NCBI Taxonomy" id="2576439"/>
    <lineage>
        <taxon>Bacteria</taxon>
        <taxon>Pseudomonadati</taxon>
        <taxon>Pseudomonadota</taxon>
        <taxon>Alphaproteobacteria</taxon>
        <taxon>Candidatus Pelagibacterales</taxon>
        <taxon>Candidatus Pelagibacterales incertae sedis</taxon>
        <taxon>Candidatus Fonsibacter</taxon>
    </lineage>
</organism>
<evidence type="ECO:0000256" key="7">
    <source>
        <dbReference type="ARBA" id="ARBA00022490"/>
    </source>
</evidence>
<comment type="function">
    <text evidence="16">Catalyzes the phosphorylation of pantothenate (Pan), the first step in CoA biosynthesis.</text>
</comment>
<evidence type="ECO:0000313" key="20">
    <source>
        <dbReference type="Proteomes" id="UP000572953"/>
    </source>
</evidence>
<evidence type="ECO:0000256" key="10">
    <source>
        <dbReference type="ARBA" id="ARBA00022777"/>
    </source>
</evidence>
<keyword evidence="16" id="KW-0479">Metal-binding</keyword>
<evidence type="ECO:0000256" key="8">
    <source>
        <dbReference type="ARBA" id="ARBA00022679"/>
    </source>
</evidence>
<sequence>MNYLIIDIGNTNIDFVNFNKLTNKFSNLFTVDTSDILEGRLGVVNKKIKRNFYNGALCSSVVPKAFNKLRNLLSKKNIRLNEIKDKNINLPIKIKIDKPKQVGSDRVVNSIAAFKIYKKNSIIIDFGTATTFDVIIKNIYVGGMITPGINLSLKVLKEATAKLPLIKLKKTNKYIGKDTISAMNNGMYWGYIGLIKELVQKIIKETKKKYLVIFTGGLANIFFSSFPFKDKVIDQQITLKGIAETLKFNLKNV</sequence>
<evidence type="ECO:0000256" key="14">
    <source>
        <dbReference type="ARBA" id="ARBA00038036"/>
    </source>
</evidence>
<reference evidence="19 20" key="1">
    <citation type="submission" date="2018-10" db="EMBL/GenBank/DDBJ databases">
        <title>Iterative Subtractive Binning of Freshwater Chronoseries Metagenomes Recovers Nearly Complete Genomes from over Four Hundred Novel Species.</title>
        <authorList>
            <person name="Rodriguez-R L.M."/>
            <person name="Tsementzi D."/>
            <person name="Luo C."/>
            <person name="Konstantinidis K.T."/>
        </authorList>
    </citation>
    <scope>NUCLEOTIDE SEQUENCE [LARGE SCALE GENOMIC DNA]</scope>
    <source>
        <strain evidence="19">WB7_2B_003</strain>
        <strain evidence="17">WB7_6_001</strain>
        <strain evidence="18">WB8_2A_004</strain>
    </source>
</reference>
<evidence type="ECO:0000256" key="16">
    <source>
        <dbReference type="HAMAP-Rule" id="MF_01274"/>
    </source>
</evidence>
<dbReference type="GO" id="GO:0015937">
    <property type="term" value="P:coenzyme A biosynthetic process"/>
    <property type="evidence" value="ECO:0007669"/>
    <property type="project" value="UniProtKB-UniRule"/>
</dbReference>
<dbReference type="EMBL" id="RGOB01000140">
    <property type="protein sequence ID" value="NCU53438.1"/>
    <property type="molecule type" value="Genomic_DNA"/>
</dbReference>
<keyword evidence="9 16" id="KW-0547">Nucleotide-binding</keyword>
<comment type="caution">
    <text evidence="19">The sequence shown here is derived from an EMBL/GenBank/DDBJ whole genome shotgun (WGS) entry which is preliminary data.</text>
</comment>
<dbReference type="GO" id="GO:0005737">
    <property type="term" value="C:cytoplasm"/>
    <property type="evidence" value="ECO:0007669"/>
    <property type="project" value="UniProtKB-SubCell"/>
</dbReference>
<feature type="active site" description="Proton acceptor" evidence="16">
    <location>
        <position position="105"/>
    </location>
</feature>
<dbReference type="Pfam" id="PF03309">
    <property type="entry name" value="Pan_kinase"/>
    <property type="match status" value="1"/>
</dbReference>
<evidence type="ECO:0000256" key="5">
    <source>
        <dbReference type="ARBA" id="ARBA00011738"/>
    </source>
</evidence>
<evidence type="ECO:0000313" key="17">
    <source>
        <dbReference type="EMBL" id="NBN87854.1"/>
    </source>
</evidence>
<evidence type="ECO:0000256" key="13">
    <source>
        <dbReference type="ARBA" id="ARBA00022993"/>
    </source>
</evidence>
<feature type="binding site" evidence="16">
    <location>
        <begin position="7"/>
        <end position="14"/>
    </location>
    <ligand>
        <name>ATP</name>
        <dbReference type="ChEBI" id="CHEBI:30616"/>
    </ligand>
</feature>
<comment type="pathway">
    <text evidence="4 16">Cofactor biosynthesis; coenzyme A biosynthesis; CoA from (R)-pantothenate: step 1/5.</text>
</comment>
<evidence type="ECO:0000256" key="3">
    <source>
        <dbReference type="ARBA" id="ARBA00004496"/>
    </source>
</evidence>
<feature type="binding site" evidence="16">
    <location>
        <begin position="103"/>
        <end position="106"/>
    </location>
    <ligand>
        <name>substrate</name>
    </ligand>
</feature>
<feature type="binding site" evidence="16">
    <location>
        <position position="125"/>
    </location>
    <ligand>
        <name>K(+)</name>
        <dbReference type="ChEBI" id="CHEBI:29103"/>
    </ligand>
</feature>
<dbReference type="GO" id="GO:0005524">
    <property type="term" value="F:ATP binding"/>
    <property type="evidence" value="ECO:0007669"/>
    <property type="project" value="UniProtKB-UniRule"/>
</dbReference>
<dbReference type="HAMAP" id="MF_01274">
    <property type="entry name" value="Pantothen_kinase_3"/>
    <property type="match status" value="1"/>
</dbReference>
<dbReference type="EC" id="2.7.1.33" evidence="6 16"/>
<dbReference type="Gene3D" id="3.30.420.40">
    <property type="match status" value="2"/>
</dbReference>
<comment type="subcellular location">
    <subcellularLocation>
        <location evidence="3 16">Cytoplasm</location>
    </subcellularLocation>
</comment>
<evidence type="ECO:0000256" key="1">
    <source>
        <dbReference type="ARBA" id="ARBA00001206"/>
    </source>
</evidence>
<accession>A0A845S9S9</accession>
<feature type="binding site" evidence="16">
    <location>
        <position position="179"/>
    </location>
    <ligand>
        <name>substrate</name>
    </ligand>
</feature>
<dbReference type="EMBL" id="RGGN01000082">
    <property type="protein sequence ID" value="NCU62986.1"/>
    <property type="molecule type" value="Genomic_DNA"/>
</dbReference>
<feature type="binding site" evidence="16">
    <location>
        <position position="128"/>
    </location>
    <ligand>
        <name>ATP</name>
        <dbReference type="ChEBI" id="CHEBI:30616"/>
    </ligand>
</feature>
<evidence type="ECO:0000256" key="9">
    <source>
        <dbReference type="ARBA" id="ARBA00022741"/>
    </source>
</evidence>
<dbReference type="GO" id="GO:0004594">
    <property type="term" value="F:pantothenate kinase activity"/>
    <property type="evidence" value="ECO:0007669"/>
    <property type="project" value="UniProtKB-UniRule"/>
</dbReference>
<evidence type="ECO:0000256" key="2">
    <source>
        <dbReference type="ARBA" id="ARBA00001958"/>
    </source>
</evidence>
<dbReference type="EMBL" id="RGET01000018">
    <property type="protein sequence ID" value="NBN87854.1"/>
    <property type="molecule type" value="Genomic_DNA"/>
</dbReference>
<proteinExistence type="inferred from homology"/>
<keyword evidence="13 16" id="KW-0173">Coenzyme A biosynthesis</keyword>
<keyword evidence="12 16" id="KW-0630">Potassium</keyword>
<comment type="cofactor">
    <cofactor evidence="16">
        <name>NH4(+)</name>
        <dbReference type="ChEBI" id="CHEBI:28938"/>
    </cofactor>
    <cofactor evidence="16">
        <name>K(+)</name>
        <dbReference type="ChEBI" id="CHEBI:29103"/>
    </cofactor>
    <text evidence="16">A monovalent cation. Ammonium or potassium.</text>
</comment>
<dbReference type="UniPathway" id="UPA00241">
    <property type="reaction ID" value="UER00352"/>
</dbReference>
<evidence type="ECO:0000256" key="11">
    <source>
        <dbReference type="ARBA" id="ARBA00022840"/>
    </source>
</evidence>